<dbReference type="EMBL" id="JABSTQ010010727">
    <property type="protein sequence ID" value="KAG0418594.1"/>
    <property type="molecule type" value="Genomic_DNA"/>
</dbReference>
<evidence type="ECO:0000313" key="1">
    <source>
        <dbReference type="EMBL" id="KAG0418594.1"/>
    </source>
</evidence>
<comment type="caution">
    <text evidence="1">The sequence shown here is derived from an EMBL/GenBank/DDBJ whole genome shotgun (WGS) entry which is preliminary data.</text>
</comment>
<sequence>MPQQSPDVVLSYGLGSFVPACDLHPKAGDLIEIDRTLYAHWALCVGNGNVIHVVGRNEEDIPTDFAYVHLSKLTDVAGYSGVRVNNKVVRAKERGLLPSSPAEILERACSMLDREVEFNFLTRNGEYYVTLWKFGHGWSDQADVTLSVMKPLAKNLQVGHTTFLTSLQAVFGTPTSGSITRIAPRSPRTPQKTAAPASVAVETRKKVAEGSILNSPSGARETSNGRWYNRWPEECYEIRLFYNLVPLIPVFCLQLWECLLPVSCIWLWITRQQRGDLTRFGPRTRLNSPFSQLLTPFAQQEI</sequence>
<protein>
    <submittedName>
        <fullName evidence="1">Uncharacterized protein</fullName>
    </submittedName>
</protein>
<reference evidence="1 2" key="1">
    <citation type="journal article" date="2020" name="Cell">
        <title>Large-Scale Comparative Analyses of Tick Genomes Elucidate Their Genetic Diversity and Vector Capacities.</title>
        <authorList>
            <consortium name="Tick Genome and Microbiome Consortium (TIGMIC)"/>
            <person name="Jia N."/>
            <person name="Wang J."/>
            <person name="Shi W."/>
            <person name="Du L."/>
            <person name="Sun Y."/>
            <person name="Zhan W."/>
            <person name="Jiang J.F."/>
            <person name="Wang Q."/>
            <person name="Zhang B."/>
            <person name="Ji P."/>
            <person name="Bell-Sakyi L."/>
            <person name="Cui X.M."/>
            <person name="Yuan T.T."/>
            <person name="Jiang B.G."/>
            <person name="Yang W.F."/>
            <person name="Lam T.T."/>
            <person name="Chang Q.C."/>
            <person name="Ding S.J."/>
            <person name="Wang X.J."/>
            <person name="Zhu J.G."/>
            <person name="Ruan X.D."/>
            <person name="Zhao L."/>
            <person name="Wei J.T."/>
            <person name="Ye R.Z."/>
            <person name="Que T.C."/>
            <person name="Du C.H."/>
            <person name="Zhou Y.H."/>
            <person name="Cheng J.X."/>
            <person name="Dai P.F."/>
            <person name="Guo W.B."/>
            <person name="Han X.H."/>
            <person name="Huang E.J."/>
            <person name="Li L.F."/>
            <person name="Wei W."/>
            <person name="Gao Y.C."/>
            <person name="Liu J.Z."/>
            <person name="Shao H.Z."/>
            <person name="Wang X."/>
            <person name="Wang C.C."/>
            <person name="Yang T.C."/>
            <person name="Huo Q.B."/>
            <person name="Li W."/>
            <person name="Chen H.Y."/>
            <person name="Chen S.E."/>
            <person name="Zhou L.G."/>
            <person name="Ni X.B."/>
            <person name="Tian J.H."/>
            <person name="Sheng Y."/>
            <person name="Liu T."/>
            <person name="Pan Y.S."/>
            <person name="Xia L.Y."/>
            <person name="Li J."/>
            <person name="Zhao F."/>
            <person name="Cao W.C."/>
        </authorList>
    </citation>
    <scope>NUCLEOTIDE SEQUENCE [LARGE SCALE GENOMIC DNA]</scope>
    <source>
        <strain evidence="1">Iper-2018</strain>
    </source>
</reference>
<organism evidence="1 2">
    <name type="scientific">Ixodes persulcatus</name>
    <name type="common">Taiga tick</name>
    <dbReference type="NCBI Taxonomy" id="34615"/>
    <lineage>
        <taxon>Eukaryota</taxon>
        <taxon>Metazoa</taxon>
        <taxon>Ecdysozoa</taxon>
        <taxon>Arthropoda</taxon>
        <taxon>Chelicerata</taxon>
        <taxon>Arachnida</taxon>
        <taxon>Acari</taxon>
        <taxon>Parasitiformes</taxon>
        <taxon>Ixodida</taxon>
        <taxon>Ixodoidea</taxon>
        <taxon>Ixodidae</taxon>
        <taxon>Ixodinae</taxon>
        <taxon>Ixodes</taxon>
    </lineage>
</organism>
<proteinExistence type="predicted"/>
<accession>A0AC60PEX3</accession>
<gene>
    <name evidence="1" type="ORF">HPB47_004744</name>
</gene>
<dbReference type="Proteomes" id="UP000805193">
    <property type="component" value="Unassembled WGS sequence"/>
</dbReference>
<evidence type="ECO:0000313" key="2">
    <source>
        <dbReference type="Proteomes" id="UP000805193"/>
    </source>
</evidence>
<name>A0AC60PEX3_IXOPE</name>
<keyword evidence="2" id="KW-1185">Reference proteome</keyword>